<feature type="region of interest" description="Disordered" evidence="1">
    <location>
        <begin position="27"/>
        <end position="65"/>
    </location>
</feature>
<name>A0AAU8U3C9_9LACT</name>
<accession>A0AAU8U3C9</accession>
<reference evidence="3" key="2">
    <citation type="submission" date="2016-01" db="EMBL/GenBank/DDBJ databases">
        <title>Six Aerococcus type strain genome sequencing and assembly using PacBio and Illumina Hiseq.</title>
        <authorList>
            <person name="Carkaci D."/>
            <person name="Dargis R."/>
            <person name="Nielsen X.C."/>
            <person name="Skovgaard O."/>
            <person name="Fuursted K."/>
            <person name="Christensen J.J."/>
        </authorList>
    </citation>
    <scope>NUCLEOTIDE SEQUENCE [LARGE SCALE GENOMIC DNA]</scope>
    <source>
        <strain evidence="3">CCUG4311</strain>
    </source>
</reference>
<proteinExistence type="predicted"/>
<evidence type="ECO:0000313" key="3">
    <source>
        <dbReference type="Proteomes" id="UP000066986"/>
    </source>
</evidence>
<dbReference type="AlphaFoldDB" id="A0AAU8U3C9"/>
<dbReference type="EMBL" id="CP014164">
    <property type="protein sequence ID" value="AMC00932.1"/>
    <property type="molecule type" value="Genomic_DNA"/>
</dbReference>
<sequence length="65" mass="7172">MPDCPEDTDDHARDKGAIALLQVQEREPPPGYFLHRDSRNDVGGKGKQPAPPIGRELNAWARPPS</sequence>
<evidence type="ECO:0000313" key="2">
    <source>
        <dbReference type="EMBL" id="AMC00932.1"/>
    </source>
</evidence>
<feature type="compositionally biased region" description="Basic and acidic residues" evidence="1">
    <location>
        <begin position="27"/>
        <end position="44"/>
    </location>
</feature>
<dbReference type="Proteomes" id="UP000066986">
    <property type="component" value="Chromosome"/>
</dbReference>
<reference evidence="2 3" key="1">
    <citation type="journal article" date="2016" name="Genome Announc.">
        <title>Complete Genome Sequences of Aerococcus christensenii CCUG 28831T, Aerococcus sanguinicola CCUG 43001T, Aerococcus urinae CCUG 36881T, Aerococcus urinaeequi CCUG 28094T, Aerococcus urinaehominis CCUG 42038 BT, and Aerococcus viridans CCUG 4311T.</title>
        <authorList>
            <person name="Carkaci D."/>
            <person name="Dargis R."/>
            <person name="Nielsen X.C."/>
            <person name="Skovgaard O."/>
            <person name="Fuursted K."/>
            <person name="Christensen J.J."/>
        </authorList>
    </citation>
    <scope>NUCLEOTIDE SEQUENCE [LARGE SCALE GENOMIC DNA]</scope>
    <source>
        <strain evidence="2 3">CCUG4311</strain>
    </source>
</reference>
<organism evidence="2 3">
    <name type="scientific">Aerococcus viridans</name>
    <dbReference type="NCBI Taxonomy" id="1377"/>
    <lineage>
        <taxon>Bacteria</taxon>
        <taxon>Bacillati</taxon>
        <taxon>Bacillota</taxon>
        <taxon>Bacilli</taxon>
        <taxon>Lactobacillales</taxon>
        <taxon>Aerococcaceae</taxon>
        <taxon>Aerococcus</taxon>
    </lineage>
</organism>
<gene>
    <name evidence="2" type="ORF">AWM76_04925</name>
</gene>
<dbReference type="KEGG" id="avs:AWM76_04925"/>
<protein>
    <submittedName>
        <fullName evidence="2">Uncharacterized protein</fullName>
    </submittedName>
</protein>
<evidence type="ECO:0000256" key="1">
    <source>
        <dbReference type="SAM" id="MobiDB-lite"/>
    </source>
</evidence>